<name>A0A9P6T6X6_9BASI</name>
<accession>A0A9P6T6X6</accession>
<dbReference type="Proteomes" id="UP000886653">
    <property type="component" value="Unassembled WGS sequence"/>
</dbReference>
<keyword evidence="1" id="KW-0732">Signal</keyword>
<keyword evidence="3" id="KW-1185">Reference proteome</keyword>
<feature type="signal peptide" evidence="1">
    <location>
        <begin position="1"/>
        <end position="17"/>
    </location>
</feature>
<evidence type="ECO:0000313" key="3">
    <source>
        <dbReference type="Proteomes" id="UP000886653"/>
    </source>
</evidence>
<dbReference type="EMBL" id="MU167385">
    <property type="protein sequence ID" value="KAG0141457.1"/>
    <property type="molecule type" value="Genomic_DNA"/>
</dbReference>
<evidence type="ECO:0000313" key="2">
    <source>
        <dbReference type="EMBL" id="KAG0141457.1"/>
    </source>
</evidence>
<reference evidence="2" key="1">
    <citation type="submission" date="2013-11" db="EMBL/GenBank/DDBJ databases">
        <title>Genome sequence of the fusiform rust pathogen reveals effectors for host alternation and coevolution with pine.</title>
        <authorList>
            <consortium name="DOE Joint Genome Institute"/>
            <person name="Smith K."/>
            <person name="Pendleton A."/>
            <person name="Kubisiak T."/>
            <person name="Anderson C."/>
            <person name="Salamov A."/>
            <person name="Aerts A."/>
            <person name="Riley R."/>
            <person name="Clum A."/>
            <person name="Lindquist E."/>
            <person name="Ence D."/>
            <person name="Campbell M."/>
            <person name="Kronenberg Z."/>
            <person name="Feau N."/>
            <person name="Dhillon B."/>
            <person name="Hamelin R."/>
            <person name="Burleigh J."/>
            <person name="Smith J."/>
            <person name="Yandell M."/>
            <person name="Nelson C."/>
            <person name="Grigoriev I."/>
            <person name="Davis J."/>
        </authorList>
    </citation>
    <scope>NUCLEOTIDE SEQUENCE</scope>
    <source>
        <strain evidence="2">G11</strain>
    </source>
</reference>
<organism evidence="2 3">
    <name type="scientific">Cronartium quercuum f. sp. fusiforme G11</name>
    <dbReference type="NCBI Taxonomy" id="708437"/>
    <lineage>
        <taxon>Eukaryota</taxon>
        <taxon>Fungi</taxon>
        <taxon>Dikarya</taxon>
        <taxon>Basidiomycota</taxon>
        <taxon>Pucciniomycotina</taxon>
        <taxon>Pucciniomycetes</taxon>
        <taxon>Pucciniales</taxon>
        <taxon>Coleosporiaceae</taxon>
        <taxon>Cronartium</taxon>
    </lineage>
</organism>
<feature type="chain" id="PRO_5040141329" evidence="1">
    <location>
        <begin position="18"/>
        <end position="178"/>
    </location>
</feature>
<evidence type="ECO:0000256" key="1">
    <source>
        <dbReference type="SAM" id="SignalP"/>
    </source>
</evidence>
<sequence>MLTKSFISLIAFTCVAAQGSLAPSIQPKCAGNGTVDANDCNLALEQFNRNGTFITQEVPKNSSSCSSCQLILVSDSPGCTNFTIPTDCVKQGLQSILDSCHCGYGMIQLPPVTGNPNEPVIKLAVIGGNGNVCYTSNTTLPNSQPEPEPESGSAIKLGLKGIFSVVLFIPTLFFYYFA</sequence>
<gene>
    <name evidence="2" type="ORF">CROQUDRAFT_110461</name>
</gene>
<comment type="caution">
    <text evidence="2">The sequence shown here is derived from an EMBL/GenBank/DDBJ whole genome shotgun (WGS) entry which is preliminary data.</text>
</comment>
<proteinExistence type="predicted"/>
<protein>
    <submittedName>
        <fullName evidence="2">Uncharacterized protein</fullName>
    </submittedName>
</protein>
<dbReference type="AlphaFoldDB" id="A0A9P6T6X6"/>